<dbReference type="Proteomes" id="UP001527202">
    <property type="component" value="Unassembled WGS sequence"/>
</dbReference>
<dbReference type="EMBL" id="CP026520">
    <property type="protein sequence ID" value="QAV21106.1"/>
    <property type="molecule type" value="Genomic_DNA"/>
</dbReference>
<dbReference type="Pfam" id="PF01810">
    <property type="entry name" value="LysE"/>
    <property type="match status" value="1"/>
</dbReference>
<keyword evidence="4 6" id="KW-1133">Transmembrane helix</keyword>
<evidence type="ECO:0000256" key="3">
    <source>
        <dbReference type="ARBA" id="ARBA00022692"/>
    </source>
</evidence>
<dbReference type="GO" id="GO:0005886">
    <property type="term" value="C:plasma membrane"/>
    <property type="evidence" value="ECO:0007669"/>
    <property type="project" value="UniProtKB-SubCell"/>
</dbReference>
<reference evidence="8 9" key="1">
    <citation type="submission" date="2018-01" db="EMBL/GenBank/DDBJ databases">
        <title>The whole genome sequencing and assembly of Paenibacillus chitinolyticus KCCM 41400 strain.</title>
        <authorList>
            <person name="Kim J.-Y."/>
            <person name="Park M.-K."/>
            <person name="Lee Y.-J."/>
            <person name="Yi H."/>
            <person name="Bahn Y.-S."/>
            <person name="Kim J.F."/>
            <person name="Lee D.-W."/>
        </authorList>
    </citation>
    <scope>NUCLEOTIDE SEQUENCE [LARGE SCALE GENOMIC DNA]</scope>
    <source>
        <strain evidence="8 9">KCCM 41400</strain>
    </source>
</reference>
<keyword evidence="10" id="KW-1185">Reference proteome</keyword>
<proteinExistence type="predicted"/>
<gene>
    <name evidence="7" type="ORF">M5X16_13090</name>
    <name evidence="8" type="ORF">PC41400_26895</name>
</gene>
<evidence type="ECO:0000256" key="1">
    <source>
        <dbReference type="ARBA" id="ARBA00004651"/>
    </source>
</evidence>
<organism evidence="8 9">
    <name type="scientific">Paenibacillus chitinolyticus</name>
    <dbReference type="NCBI Taxonomy" id="79263"/>
    <lineage>
        <taxon>Bacteria</taxon>
        <taxon>Bacillati</taxon>
        <taxon>Bacillota</taxon>
        <taxon>Bacilli</taxon>
        <taxon>Bacillales</taxon>
        <taxon>Paenibacillaceae</taxon>
        <taxon>Paenibacillus</taxon>
    </lineage>
</organism>
<comment type="subcellular location">
    <subcellularLocation>
        <location evidence="1">Cell membrane</location>
        <topology evidence="1">Multi-pass membrane protein</topology>
    </subcellularLocation>
</comment>
<dbReference type="EMBL" id="JAMDMJ010000014">
    <property type="protein sequence ID" value="MCY9596710.1"/>
    <property type="molecule type" value="Genomic_DNA"/>
</dbReference>
<evidence type="ECO:0000256" key="4">
    <source>
        <dbReference type="ARBA" id="ARBA00022989"/>
    </source>
</evidence>
<feature type="transmembrane region" description="Helical" evidence="6">
    <location>
        <begin position="111"/>
        <end position="134"/>
    </location>
</feature>
<evidence type="ECO:0000313" key="8">
    <source>
        <dbReference type="EMBL" id="QAV21106.1"/>
    </source>
</evidence>
<dbReference type="Proteomes" id="UP000288943">
    <property type="component" value="Chromosome"/>
</dbReference>
<dbReference type="RefSeq" id="WP_042235367.1">
    <property type="nucleotide sequence ID" value="NZ_CP026520.1"/>
</dbReference>
<reference evidence="7 10" key="2">
    <citation type="submission" date="2022-05" db="EMBL/GenBank/DDBJ databases">
        <title>Genome Sequencing of Bee-Associated Microbes.</title>
        <authorList>
            <person name="Dunlap C."/>
        </authorList>
    </citation>
    <scope>NUCLEOTIDE SEQUENCE [LARGE SCALE GENOMIC DNA]</scope>
    <source>
        <strain evidence="7 10">NRRL B-23120</strain>
    </source>
</reference>
<dbReference type="OrthoDB" id="7874789at2"/>
<feature type="transmembrane region" description="Helical" evidence="6">
    <location>
        <begin position="146"/>
        <end position="167"/>
    </location>
</feature>
<dbReference type="PANTHER" id="PTHR30086:SF6">
    <property type="entry name" value="AMINO ACID EFFLUX PROTEIN YCGF-RELATED"/>
    <property type="match status" value="1"/>
</dbReference>
<evidence type="ECO:0000256" key="5">
    <source>
        <dbReference type="ARBA" id="ARBA00023136"/>
    </source>
</evidence>
<keyword evidence="3 6" id="KW-0812">Transmembrane</keyword>
<keyword evidence="5 6" id="KW-0472">Membrane</keyword>
<evidence type="ECO:0000313" key="10">
    <source>
        <dbReference type="Proteomes" id="UP001527202"/>
    </source>
</evidence>
<evidence type="ECO:0000256" key="6">
    <source>
        <dbReference type="SAM" id="Phobius"/>
    </source>
</evidence>
<dbReference type="GeneID" id="95378423"/>
<evidence type="ECO:0000256" key="2">
    <source>
        <dbReference type="ARBA" id="ARBA00022475"/>
    </source>
</evidence>
<dbReference type="AlphaFoldDB" id="A0A410X3B7"/>
<name>A0A410X3B7_9BACL</name>
<feature type="transmembrane region" description="Helical" evidence="6">
    <location>
        <begin position="71"/>
        <end position="91"/>
    </location>
</feature>
<dbReference type="PANTHER" id="PTHR30086">
    <property type="entry name" value="ARGININE EXPORTER PROTEIN ARGO"/>
    <property type="match status" value="1"/>
</dbReference>
<feature type="transmembrane region" description="Helical" evidence="6">
    <location>
        <begin position="33"/>
        <end position="59"/>
    </location>
</feature>
<accession>A0A410X3B7</accession>
<evidence type="ECO:0000313" key="7">
    <source>
        <dbReference type="EMBL" id="MCY9596710.1"/>
    </source>
</evidence>
<dbReference type="GO" id="GO:0015171">
    <property type="term" value="F:amino acid transmembrane transporter activity"/>
    <property type="evidence" value="ECO:0007669"/>
    <property type="project" value="TreeGrafter"/>
</dbReference>
<protein>
    <submittedName>
        <fullName evidence="8">Amino acid transporter</fullName>
    </submittedName>
    <submittedName>
        <fullName evidence="7">LysE family translocator</fullName>
    </submittedName>
</protein>
<keyword evidence="2" id="KW-1003">Cell membrane</keyword>
<dbReference type="InterPro" id="IPR001123">
    <property type="entry name" value="LeuE-type"/>
</dbReference>
<feature type="transmembrane region" description="Helical" evidence="6">
    <location>
        <begin position="179"/>
        <end position="200"/>
    </location>
</feature>
<evidence type="ECO:0000313" key="9">
    <source>
        <dbReference type="Proteomes" id="UP000288943"/>
    </source>
</evidence>
<sequence length="208" mass="22955">MNAFLTYVVLGISLSAPVGPVNAAQLEKGVRFGFLHAWLVGVGAMIADLFYMLLIYFGVAHFLDTPFMKTFLWLFGCFVLLYTGIVTLKSLKLNESGEMRESPSEISSFRFGFFMALTSPLTILFWLGIYGSILAQSPQSHDPGQALWHSLGIFVGLMIWDIAMALFASSFHRFGNPLILQITSLLAGISLILFGLYFGYEALLMLAG</sequence>
<dbReference type="KEGG" id="pchi:PC41400_26895"/>